<name>A0A5B7ST56_9FLAO</name>
<keyword evidence="4" id="KW-1185">Reference proteome</keyword>
<dbReference type="KEGG" id="asag:FGM00_08780"/>
<evidence type="ECO:0000313" key="3">
    <source>
        <dbReference type="EMBL" id="QCX00198.1"/>
    </source>
</evidence>
<dbReference type="EMBL" id="CP040710">
    <property type="protein sequence ID" value="QCX00198.1"/>
    <property type="molecule type" value="Genomic_DNA"/>
</dbReference>
<dbReference type="RefSeq" id="WP_138852544.1">
    <property type="nucleotide sequence ID" value="NZ_CP040710.1"/>
</dbReference>
<evidence type="ECO:0000313" key="4">
    <source>
        <dbReference type="Proteomes" id="UP000310017"/>
    </source>
</evidence>
<dbReference type="Proteomes" id="UP000310017">
    <property type="component" value="Chromosome"/>
</dbReference>
<proteinExistence type="predicted"/>
<dbReference type="AlphaFoldDB" id="A0A5B7ST56"/>
<dbReference type="PROSITE" id="PS51781">
    <property type="entry name" value="SH3B"/>
    <property type="match status" value="1"/>
</dbReference>
<sequence>MKTSKFLLLLLLFTGIEFTVAQESYKVTAKSGLTIRKEPNANGQKIGKLEYGMVVNILEKTDFTLTVSDNGTQIRGNWVKVSFEHIPKIIAEESTGFVFDGYLELMDLKRTSTTVAGRKEFALYKLSSTEQTANGKVGFVSLTDAYNFRDNGNSMVIANEHLGEQEFKGDNYHVLEEPYRTRFLNSLSISETDSLFIYHFLSNGVFAAKVAAIPVVAKINPYGAQTPIQPNDYLVGFEIGEAQMRLEDVKDYFSTTSVYIGEENPFAKGQLRPVLWEKVAASRFPASKVVTQDSITAEIKPPNDTFEFTTKASRYLLQNLKKNDRLYARHLKVLSTENDSVLFDKIYDPGEGAALLTLNTVRNKKKNNRIAIWTGKLFKNRPPIITDLISHSFGCPLIYFLDSSEAPIYIRCDNRH</sequence>
<dbReference type="OrthoDB" id="7069376at2"/>
<dbReference type="InterPro" id="IPR003646">
    <property type="entry name" value="SH3-like_bac-type"/>
</dbReference>
<evidence type="ECO:0000259" key="2">
    <source>
        <dbReference type="PROSITE" id="PS51781"/>
    </source>
</evidence>
<feature type="domain" description="SH3b" evidence="2">
    <location>
        <begin position="22"/>
        <end position="107"/>
    </location>
</feature>
<feature type="signal peptide" evidence="1">
    <location>
        <begin position="1"/>
        <end position="21"/>
    </location>
</feature>
<protein>
    <submittedName>
        <fullName evidence="3">SH3 domain-containing protein</fullName>
    </submittedName>
</protein>
<reference evidence="3 4" key="1">
    <citation type="submission" date="2019-05" db="EMBL/GenBank/DDBJ databases">
        <title>Genome sequencing of F202Z8.</title>
        <authorList>
            <person name="Kwon Y.M."/>
        </authorList>
    </citation>
    <scope>NUCLEOTIDE SEQUENCE [LARGE SCALE GENOMIC DNA]</scope>
    <source>
        <strain evidence="3 4">F202Z8</strain>
    </source>
</reference>
<accession>A0A5B7ST56</accession>
<evidence type="ECO:0000256" key="1">
    <source>
        <dbReference type="SAM" id="SignalP"/>
    </source>
</evidence>
<dbReference type="Gene3D" id="2.30.30.40">
    <property type="entry name" value="SH3 Domains"/>
    <property type="match status" value="1"/>
</dbReference>
<gene>
    <name evidence="3" type="ORF">FGM00_08780</name>
</gene>
<dbReference type="Pfam" id="PF08239">
    <property type="entry name" value="SH3_3"/>
    <property type="match status" value="1"/>
</dbReference>
<organism evidence="3 4">
    <name type="scientific">Aggregatimonas sangjinii</name>
    <dbReference type="NCBI Taxonomy" id="2583587"/>
    <lineage>
        <taxon>Bacteria</taxon>
        <taxon>Pseudomonadati</taxon>
        <taxon>Bacteroidota</taxon>
        <taxon>Flavobacteriia</taxon>
        <taxon>Flavobacteriales</taxon>
        <taxon>Flavobacteriaceae</taxon>
        <taxon>Aggregatimonas</taxon>
    </lineage>
</organism>
<keyword evidence="1" id="KW-0732">Signal</keyword>
<feature type="chain" id="PRO_5022691356" evidence="1">
    <location>
        <begin position="22"/>
        <end position="416"/>
    </location>
</feature>